<comment type="similarity">
    <text evidence="2">Belongs to the iron/ascorbate-dependent oxidoreductase family.</text>
</comment>
<dbReference type="SUPFAM" id="SSF51197">
    <property type="entry name" value="Clavaminate synthase-like"/>
    <property type="match status" value="3"/>
</dbReference>
<dbReference type="FunFam" id="2.60.120.330:FF:000005">
    <property type="entry name" value="1-aminocyclopropane-1-carboxylate oxidase homolog 1"/>
    <property type="match status" value="1"/>
</dbReference>
<evidence type="ECO:0000259" key="6">
    <source>
        <dbReference type="PROSITE" id="PS51471"/>
    </source>
</evidence>
<dbReference type="FunFam" id="2.60.120.330:FF:000026">
    <property type="entry name" value="DIBOA-glucoside dioxygenase BX6"/>
    <property type="match status" value="1"/>
</dbReference>
<evidence type="ECO:0000256" key="2">
    <source>
        <dbReference type="ARBA" id="ARBA00008056"/>
    </source>
</evidence>
<dbReference type="Pfam" id="PF14226">
    <property type="entry name" value="DIOX_N"/>
    <property type="match status" value="3"/>
</dbReference>
<keyword evidence="8" id="KW-1185">Reference proteome</keyword>
<gene>
    <name evidence="7" type="ORF">DVH24_007593</name>
</gene>
<evidence type="ECO:0000256" key="5">
    <source>
        <dbReference type="ARBA" id="ARBA00023004"/>
    </source>
</evidence>
<feature type="domain" description="Fe2OG dioxygenase" evidence="6">
    <location>
        <begin position="210"/>
        <end position="312"/>
    </location>
</feature>
<dbReference type="GO" id="GO:0051213">
    <property type="term" value="F:dioxygenase activity"/>
    <property type="evidence" value="ECO:0007669"/>
    <property type="project" value="UniProtKB-ARBA"/>
</dbReference>
<keyword evidence="5" id="KW-0408">Iron</keyword>
<evidence type="ECO:0000256" key="1">
    <source>
        <dbReference type="ARBA" id="ARBA00001962"/>
    </source>
</evidence>
<dbReference type="EMBL" id="RDQH01000342">
    <property type="protein sequence ID" value="RXH70337.1"/>
    <property type="molecule type" value="Genomic_DNA"/>
</dbReference>
<dbReference type="InterPro" id="IPR027443">
    <property type="entry name" value="IPNS-like_sf"/>
</dbReference>
<accession>A0A498HLS6</accession>
<name>A0A498HLS6_MALDO</name>
<feature type="domain" description="Fe2OG dioxygenase" evidence="6">
    <location>
        <begin position="598"/>
        <end position="705"/>
    </location>
</feature>
<protein>
    <recommendedName>
        <fullName evidence="6">Fe2OG dioxygenase domain-containing protein</fullName>
    </recommendedName>
</protein>
<comment type="caution">
    <text evidence="7">The sequence shown here is derived from an EMBL/GenBank/DDBJ whole genome shotgun (WGS) entry which is preliminary data.</text>
</comment>
<keyword evidence="3" id="KW-0479">Metal-binding</keyword>
<keyword evidence="4" id="KW-0560">Oxidoreductase</keyword>
<evidence type="ECO:0000313" key="8">
    <source>
        <dbReference type="Proteomes" id="UP000290289"/>
    </source>
</evidence>
<evidence type="ECO:0000256" key="3">
    <source>
        <dbReference type="ARBA" id="ARBA00022723"/>
    </source>
</evidence>
<evidence type="ECO:0000256" key="4">
    <source>
        <dbReference type="ARBA" id="ARBA00023002"/>
    </source>
</evidence>
<dbReference type="InterPro" id="IPR044861">
    <property type="entry name" value="IPNS-like_FE2OG_OXY"/>
</dbReference>
<proteinExistence type="inferred from homology"/>
<dbReference type="PANTHER" id="PTHR10209:SF751">
    <property type="entry name" value="OS06G0255100 PROTEIN"/>
    <property type="match status" value="1"/>
</dbReference>
<dbReference type="InterPro" id="IPR005123">
    <property type="entry name" value="Oxoglu/Fe-dep_dioxygenase_dom"/>
</dbReference>
<dbReference type="InterPro" id="IPR026992">
    <property type="entry name" value="DIOX_N"/>
</dbReference>
<comment type="cofactor">
    <cofactor evidence="1">
        <name>Fe cation</name>
        <dbReference type="ChEBI" id="CHEBI:24875"/>
    </cofactor>
</comment>
<reference evidence="7 8" key="1">
    <citation type="submission" date="2018-10" db="EMBL/GenBank/DDBJ databases">
        <title>A high-quality apple genome assembly.</title>
        <authorList>
            <person name="Hu J."/>
        </authorList>
    </citation>
    <scope>NUCLEOTIDE SEQUENCE [LARGE SCALE GENOMIC DNA]</scope>
    <source>
        <strain evidence="8">cv. HFTH1</strain>
        <tissue evidence="7">Young leaf</tissue>
    </source>
</reference>
<dbReference type="Gene3D" id="2.60.120.330">
    <property type="entry name" value="B-lactam Antibiotic, Isopenicillin N Synthase, Chain"/>
    <property type="match status" value="3"/>
</dbReference>
<dbReference type="GO" id="GO:0046872">
    <property type="term" value="F:metal ion binding"/>
    <property type="evidence" value="ECO:0007669"/>
    <property type="project" value="UniProtKB-KW"/>
</dbReference>
<sequence length="944" mass="105507">MAATTVIGEHDYDGAQEIKDFDNTKLGVKGLVDSGLTSIPRFFIHPPETLPDTKSDSQQTPIPTIDLAGLHTHHRSSIVDQINQACRKFGFFQVTNHGIPLAALDRTISAIKAFHEQPAEVKTRVYRRDTVTGVNYASNFDLYSSKAASWRDTLAVRLGPTPANPLEVPEICRDAVAEWDQESQRLGGVLMELVSEGLGLNAWRLREMTCLEGRMMVGHYYPYCPQPDLTVGIASHSDPGVLTVLLQDQTGGLQVKYGEGWLDVKPVPGALVINVGDLLQIMSNGEYKSVDHRVLANPKHEARVAIAVFFRPSNTEDTYGPLSEMVSPEKPALYQQFTLSELLQRFFKKGLDGKALVNHFRLACCLNPGPLYHPFGLCGKQFSLTGKRETMAANTTIGGERDYDRAEEVKKFDQSKFGVKGLVDSGLTSIPRFFVHPPESLPDPRHHTKPDTPIPTIDLADLHTDRRSSVVDQISRACRTFGFFQITNHGIPSVTLDRTIAAVRAFHEQPTEVKARFYRREMGTGVSYISNVDLYSSKAASWRDTLQVRLGPIPAVPEEVPEICREDVVEWDREIKRLGEVLMELASEGLGLNPKRLQEMTCLEGRVMAGHYYPYCPQPDLTVGLTSHSDPGVLAVVLQDRMGGLQVKYGDGWVDVKPVPGALVINVGDFLQIVSNGEYRSVDHRVLANSSREPRVSIAVFFNVSRRDDSYGPLPELVSPEKPALYRQFTLSEFMQRFFNKGLDGKALNTVIGELDYDRAKEIKQFDSSKLGVKGLVDSGLTSIPRFFIHQPESLPDPRHHTKPDIPIPTIDLADLHTHRRSSIVDQISRACRTFGFFQITNHGIPSVILDRTIAAIRAFHEQPTEVKARFYRREMGTGVSYFSNLDLYSSKAASWRDTLQMRLGPIPPVPEEVPEICRVDVVGTVRSNGWERCLWSWRAKGWD</sequence>
<dbReference type="PROSITE" id="PS51471">
    <property type="entry name" value="FE2OG_OXY"/>
    <property type="match status" value="2"/>
</dbReference>
<evidence type="ECO:0000313" key="7">
    <source>
        <dbReference type="EMBL" id="RXH70337.1"/>
    </source>
</evidence>
<organism evidence="7 8">
    <name type="scientific">Malus domestica</name>
    <name type="common">Apple</name>
    <name type="synonym">Pyrus malus</name>
    <dbReference type="NCBI Taxonomy" id="3750"/>
    <lineage>
        <taxon>Eukaryota</taxon>
        <taxon>Viridiplantae</taxon>
        <taxon>Streptophyta</taxon>
        <taxon>Embryophyta</taxon>
        <taxon>Tracheophyta</taxon>
        <taxon>Spermatophyta</taxon>
        <taxon>Magnoliopsida</taxon>
        <taxon>eudicotyledons</taxon>
        <taxon>Gunneridae</taxon>
        <taxon>Pentapetalae</taxon>
        <taxon>rosids</taxon>
        <taxon>fabids</taxon>
        <taxon>Rosales</taxon>
        <taxon>Rosaceae</taxon>
        <taxon>Amygdaloideae</taxon>
        <taxon>Maleae</taxon>
        <taxon>Malus</taxon>
    </lineage>
</organism>
<dbReference type="AlphaFoldDB" id="A0A498HLS6"/>
<dbReference type="Pfam" id="PF03171">
    <property type="entry name" value="2OG-FeII_Oxy"/>
    <property type="match status" value="2"/>
</dbReference>
<dbReference type="Proteomes" id="UP000290289">
    <property type="component" value="Chromosome 16"/>
</dbReference>
<dbReference type="PANTHER" id="PTHR10209">
    <property type="entry name" value="OXIDOREDUCTASE, 2OG-FE II OXYGENASE FAMILY PROTEIN"/>
    <property type="match status" value="1"/>
</dbReference>